<feature type="domain" description="C2H2-type" evidence="6">
    <location>
        <begin position="456"/>
        <end position="485"/>
    </location>
</feature>
<gene>
    <name evidence="7" type="ORF">EB796_013502</name>
</gene>
<organism evidence="7 8">
    <name type="scientific">Bugula neritina</name>
    <name type="common">Brown bryozoan</name>
    <name type="synonym">Sertularia neritina</name>
    <dbReference type="NCBI Taxonomy" id="10212"/>
    <lineage>
        <taxon>Eukaryota</taxon>
        <taxon>Metazoa</taxon>
        <taxon>Spiralia</taxon>
        <taxon>Lophotrochozoa</taxon>
        <taxon>Bryozoa</taxon>
        <taxon>Gymnolaemata</taxon>
        <taxon>Cheilostomatida</taxon>
        <taxon>Flustrina</taxon>
        <taxon>Buguloidea</taxon>
        <taxon>Bugulidae</taxon>
        <taxon>Bugula</taxon>
    </lineage>
</organism>
<evidence type="ECO:0000259" key="6">
    <source>
        <dbReference type="PROSITE" id="PS50157"/>
    </source>
</evidence>
<proteinExistence type="predicted"/>
<keyword evidence="8" id="KW-1185">Reference proteome</keyword>
<evidence type="ECO:0000313" key="8">
    <source>
        <dbReference type="Proteomes" id="UP000593567"/>
    </source>
</evidence>
<dbReference type="PANTHER" id="PTHR24379:SF121">
    <property type="entry name" value="C2H2-TYPE DOMAIN-CONTAINING PROTEIN"/>
    <property type="match status" value="1"/>
</dbReference>
<dbReference type="PROSITE" id="PS00028">
    <property type="entry name" value="ZINC_FINGER_C2H2_1"/>
    <property type="match status" value="7"/>
</dbReference>
<evidence type="ECO:0000256" key="3">
    <source>
        <dbReference type="ARBA" id="ARBA00022771"/>
    </source>
</evidence>
<dbReference type="InterPro" id="IPR036236">
    <property type="entry name" value="Znf_C2H2_sf"/>
</dbReference>
<dbReference type="PROSITE" id="PS50157">
    <property type="entry name" value="ZINC_FINGER_C2H2_2"/>
    <property type="match status" value="6"/>
</dbReference>
<feature type="domain" description="C2H2-type" evidence="6">
    <location>
        <begin position="285"/>
        <end position="312"/>
    </location>
</feature>
<feature type="domain" description="C2H2-type" evidence="6">
    <location>
        <begin position="495"/>
        <end position="523"/>
    </location>
</feature>
<accession>A0A7J7JPF3</accession>
<keyword evidence="3 5" id="KW-0863">Zinc-finger</keyword>
<feature type="domain" description="C2H2-type" evidence="6">
    <location>
        <begin position="331"/>
        <end position="359"/>
    </location>
</feature>
<dbReference type="SUPFAM" id="SSF57667">
    <property type="entry name" value="beta-beta-alpha zinc fingers"/>
    <property type="match status" value="4"/>
</dbReference>
<dbReference type="Gene3D" id="3.30.160.60">
    <property type="entry name" value="Classic Zinc Finger"/>
    <property type="match status" value="4"/>
</dbReference>
<keyword evidence="1" id="KW-0479">Metal-binding</keyword>
<feature type="domain" description="C2H2-type" evidence="6">
    <location>
        <begin position="524"/>
        <end position="551"/>
    </location>
</feature>
<evidence type="ECO:0000256" key="2">
    <source>
        <dbReference type="ARBA" id="ARBA00022737"/>
    </source>
</evidence>
<evidence type="ECO:0000313" key="7">
    <source>
        <dbReference type="EMBL" id="KAF6028200.1"/>
    </source>
</evidence>
<protein>
    <submittedName>
        <fullName evidence="7">ZNF236</fullName>
    </submittedName>
</protein>
<evidence type="ECO:0000256" key="5">
    <source>
        <dbReference type="PROSITE-ProRule" id="PRU00042"/>
    </source>
</evidence>
<dbReference type="Pfam" id="PF00096">
    <property type="entry name" value="zf-C2H2"/>
    <property type="match status" value="3"/>
</dbReference>
<dbReference type="GO" id="GO:0008270">
    <property type="term" value="F:zinc ion binding"/>
    <property type="evidence" value="ECO:0007669"/>
    <property type="project" value="UniProtKB-KW"/>
</dbReference>
<dbReference type="Proteomes" id="UP000593567">
    <property type="component" value="Unassembled WGS sequence"/>
</dbReference>
<evidence type="ECO:0000256" key="1">
    <source>
        <dbReference type="ARBA" id="ARBA00022723"/>
    </source>
</evidence>
<keyword evidence="2" id="KW-0677">Repeat</keyword>
<keyword evidence="4" id="KW-0862">Zinc</keyword>
<dbReference type="EMBL" id="VXIV02001977">
    <property type="protein sequence ID" value="KAF6028200.1"/>
    <property type="molecule type" value="Genomic_DNA"/>
</dbReference>
<feature type="domain" description="C2H2-type" evidence="6">
    <location>
        <begin position="553"/>
        <end position="580"/>
    </location>
</feature>
<dbReference type="PANTHER" id="PTHR24379">
    <property type="entry name" value="KRAB AND ZINC FINGER DOMAIN-CONTAINING"/>
    <property type="match status" value="1"/>
</dbReference>
<name>A0A7J7JPF3_BUGNE</name>
<evidence type="ECO:0000256" key="4">
    <source>
        <dbReference type="ARBA" id="ARBA00022833"/>
    </source>
</evidence>
<dbReference type="OrthoDB" id="6077919at2759"/>
<comment type="caution">
    <text evidence="7">The sequence shown here is derived from an EMBL/GenBank/DDBJ whole genome shotgun (WGS) entry which is preliminary data.</text>
</comment>
<dbReference type="SMART" id="SM00355">
    <property type="entry name" value="ZnF_C2H2"/>
    <property type="match status" value="9"/>
</dbReference>
<dbReference type="AlphaFoldDB" id="A0A7J7JPF3"/>
<dbReference type="InterPro" id="IPR013087">
    <property type="entry name" value="Znf_C2H2_type"/>
</dbReference>
<sequence>MVAHFHHAISDLANIIKTFVGKLEPYDQAEILELLRNIRRYLDRGHVSSEEVDEPVVVLVKLIITIQGMTNSDTANATPLYEGSKGFNRKNAFHSSISNLSSGSELSHALPFQVARIDRKLQKISQEPQDRGTLAHRKESTFASPGIAKVRCKVCSERYTNAMECAIHVYNVHEITIVCDSCGKDFKPGNPESRGAGRIYCSCCASLHPPEEPLEQLADLNPDIEILVIEESKVSDSEVKVFTKVSTTKDQAQQLDVSNQMAFSEESTSTNDLKITALSSYSKPAICQICNQNFSSEEKLENHLKVHMESNKTYRGYMKHVAKHSSDVKEHICKICNKKFTKDAGLKYHIQVMHFTGKTFDCTFCEKKFRSRNMKNRHIFLYHKNYIYRCSLCDYSPRSGDQLKSHLQIYHPEVVWTRPEDYRHVADVPYSEDMKARKGKRGPRVPFVPIPGRKLYTCDLCNMSYRTFNSLHKHYKTVTHLKKEAESKGAEPRVFPCDMCERTFNSPGTLNRHIRTYHKGAPRFQCNGCKNSYLSSVALKDHMASHTGENPFHTCQKCNATFHTGLCLWKHIQTQHLGKG</sequence>
<reference evidence="7" key="1">
    <citation type="submission" date="2020-06" db="EMBL/GenBank/DDBJ databases">
        <title>Draft genome of Bugula neritina, a colonial animal packing powerful symbionts and potential medicines.</title>
        <authorList>
            <person name="Rayko M."/>
        </authorList>
    </citation>
    <scope>NUCLEOTIDE SEQUENCE [LARGE SCALE GENOMIC DNA]</scope>
    <source>
        <strain evidence="7">Kwan_BN1</strain>
    </source>
</reference>